<comment type="similarity">
    <text evidence="3">Belongs to the PARI family.</text>
</comment>
<evidence type="ECO:0000256" key="10">
    <source>
        <dbReference type="ARBA" id="ARBA00031632"/>
    </source>
</evidence>
<sequence length="590" mass="65232">MVVMEESLRTLTRVFRRECHRVLDSERTTIQGADGMLMVLQLAMAGVNKQEHGDFGVVLSEVLAAWKYFLLDKLQLSHNDIPLPQNYDLIRKEYDCFLKRTNTVDLIDVFIMFKELRINEDPEEPLTAMQLFQFLIGEKESLEKMDPFPLCPATPSNKAICSPQIQRVVRRVFCFYLGLLVNSKNDLALAYTLDNPDRSLGHSAFTDLRHAACDSASSLFLTVTSFVRAIQLGGKGYAPPESHPLRKHVKGLSEFLNFVDQCQEVLGETPNPREAGSKLVSSIRAALVKGRSNGDPVYLAAEDTAKSLKERIGQIHTMQTHSVVGTGISPARPKAYAINHSTAYGGRETVKVLMTLLDEEALAPPCRNKAELLSEDHAVLNGSSGFCLLTLYKSPDAPTGSSPKPLRNRILSQQEHIKSKVVRPTIRSQFACTYKDDELPLNRVLEFPSTSQLPTCMHPAPKKPIPLSVTVEEEHDPTGMDISVKDMDPEATNLRHEGPGQTALGEHSGNAWIRAGGKGTQPEQLRRATGTSKRKLANRECTEQGREENQPPQKRPPAKAPAGGLGKRNVKAASKKLIAGQGKLTGFFRL</sequence>
<dbReference type="GO" id="GO:0000785">
    <property type="term" value="C:chromatin"/>
    <property type="evidence" value="ECO:0007669"/>
    <property type="project" value="TreeGrafter"/>
</dbReference>
<keyword evidence="9" id="KW-0539">Nucleus</keyword>
<dbReference type="GO" id="GO:2000042">
    <property type="term" value="P:negative regulation of double-strand break repair via homologous recombination"/>
    <property type="evidence" value="ECO:0007669"/>
    <property type="project" value="InterPro"/>
</dbReference>
<evidence type="ECO:0000256" key="8">
    <source>
        <dbReference type="ARBA" id="ARBA00023204"/>
    </source>
</evidence>
<dbReference type="OrthoDB" id="6427080at2759"/>
<proteinExistence type="inferred from homology"/>
<dbReference type="PANTHER" id="PTHR32121:SF0">
    <property type="entry name" value="PCNA-INTERACTING PARTNER"/>
    <property type="match status" value="1"/>
</dbReference>
<evidence type="ECO:0000256" key="1">
    <source>
        <dbReference type="ARBA" id="ARBA00004123"/>
    </source>
</evidence>
<feature type="region of interest" description="Disordered" evidence="12">
    <location>
        <begin position="490"/>
        <end position="570"/>
    </location>
</feature>
<evidence type="ECO:0000256" key="11">
    <source>
        <dbReference type="ARBA" id="ARBA00032731"/>
    </source>
</evidence>
<dbReference type="AlphaFoldDB" id="A0A9Q9W6Z7"/>
<dbReference type="InterPro" id="IPR038932">
    <property type="entry name" value="PARPBP"/>
</dbReference>
<keyword evidence="5" id="KW-0963">Cytoplasm</keyword>
<keyword evidence="6" id="KW-0227">DNA damage</keyword>
<dbReference type="GO" id="GO:0006281">
    <property type="term" value="P:DNA repair"/>
    <property type="evidence" value="ECO:0007669"/>
    <property type="project" value="UniProtKB-KW"/>
</dbReference>
<evidence type="ECO:0000256" key="7">
    <source>
        <dbReference type="ARBA" id="ARBA00023125"/>
    </source>
</evidence>
<organism evidence="14">
    <name type="scientific">Cyprinus carpio</name>
    <name type="common">Common carp</name>
    <dbReference type="NCBI Taxonomy" id="7962"/>
    <lineage>
        <taxon>Eukaryota</taxon>
        <taxon>Metazoa</taxon>
        <taxon>Chordata</taxon>
        <taxon>Craniata</taxon>
        <taxon>Vertebrata</taxon>
        <taxon>Euteleostomi</taxon>
        <taxon>Actinopterygii</taxon>
        <taxon>Neopterygii</taxon>
        <taxon>Teleostei</taxon>
        <taxon>Ostariophysi</taxon>
        <taxon>Cypriniformes</taxon>
        <taxon>Cyprinidae</taxon>
        <taxon>Cyprininae</taxon>
        <taxon>Cyprinus</taxon>
    </lineage>
</organism>
<dbReference type="GO" id="GO:0005737">
    <property type="term" value="C:cytoplasm"/>
    <property type="evidence" value="ECO:0007669"/>
    <property type="project" value="UniProtKB-SubCell"/>
</dbReference>
<keyword evidence="7" id="KW-0238">DNA-binding</keyword>
<protein>
    <recommendedName>
        <fullName evidence="4">PCNA-interacting partner</fullName>
    </recommendedName>
    <alternativeName>
        <fullName evidence="10">PARP-1 binding protein</fullName>
    </alternativeName>
    <alternativeName>
        <fullName evidence="11">PARP1-binding protein</fullName>
    </alternativeName>
</protein>
<dbReference type="GeneID" id="109072411"/>
<accession>A0A9Q9W6Z7</accession>
<name>A0A9Q9W6Z7_CYPCA</name>
<evidence type="ECO:0000256" key="3">
    <source>
        <dbReference type="ARBA" id="ARBA00009135"/>
    </source>
</evidence>
<keyword evidence="8" id="KW-0234">DNA repair</keyword>
<dbReference type="KEGG" id="ccar:109072411"/>
<evidence type="ECO:0000256" key="9">
    <source>
        <dbReference type="ARBA" id="ARBA00023242"/>
    </source>
</evidence>
<evidence type="ECO:0000256" key="2">
    <source>
        <dbReference type="ARBA" id="ARBA00004496"/>
    </source>
</evidence>
<gene>
    <name evidence="13 14" type="primary">LOC109072411</name>
</gene>
<evidence type="ECO:0000256" key="5">
    <source>
        <dbReference type="ARBA" id="ARBA00022490"/>
    </source>
</evidence>
<evidence type="ECO:0000256" key="4">
    <source>
        <dbReference type="ARBA" id="ARBA00014320"/>
    </source>
</evidence>
<dbReference type="RefSeq" id="XP_042577981.1">
    <property type="nucleotide sequence ID" value="XM_042722047.1"/>
</dbReference>
<dbReference type="GO" id="GO:0005634">
    <property type="term" value="C:nucleus"/>
    <property type="evidence" value="ECO:0007669"/>
    <property type="project" value="UniProtKB-SubCell"/>
</dbReference>
<dbReference type="RefSeq" id="XP_042577983.1">
    <property type="nucleotide sequence ID" value="XM_042722049.1"/>
</dbReference>
<feature type="compositionally biased region" description="Basic and acidic residues" evidence="12">
    <location>
        <begin position="537"/>
        <end position="549"/>
    </location>
</feature>
<evidence type="ECO:0000313" key="13">
    <source>
        <dbReference type="RefSeq" id="XP_042577981.1"/>
    </source>
</evidence>
<evidence type="ECO:0000256" key="6">
    <source>
        <dbReference type="ARBA" id="ARBA00022763"/>
    </source>
</evidence>
<evidence type="ECO:0000313" key="14">
    <source>
        <dbReference type="RefSeq" id="XP_042577983.1"/>
    </source>
</evidence>
<comment type="subcellular location">
    <subcellularLocation>
        <location evidence="2">Cytoplasm</location>
    </subcellularLocation>
    <subcellularLocation>
        <location evidence="1">Nucleus</location>
    </subcellularLocation>
</comment>
<reference evidence="13 14" key="1">
    <citation type="submission" date="2025-04" db="UniProtKB">
        <authorList>
            <consortium name="RefSeq"/>
        </authorList>
    </citation>
    <scope>IDENTIFICATION</scope>
    <source>
        <tissue evidence="13 14">Muscle</tissue>
    </source>
</reference>
<dbReference type="Proteomes" id="UP001155660">
    <property type="component" value="Chromosome B4"/>
</dbReference>
<dbReference type="PANTHER" id="PTHR32121">
    <property type="entry name" value="PCNA-INTERACTING PARTNER"/>
    <property type="match status" value="1"/>
</dbReference>
<evidence type="ECO:0000256" key="12">
    <source>
        <dbReference type="SAM" id="MobiDB-lite"/>
    </source>
</evidence>
<dbReference type="GO" id="GO:0003677">
    <property type="term" value="F:DNA binding"/>
    <property type="evidence" value="ECO:0007669"/>
    <property type="project" value="UniProtKB-KW"/>
</dbReference>